<dbReference type="Pfam" id="PF01232">
    <property type="entry name" value="Mannitol_dh"/>
    <property type="match status" value="1"/>
</dbReference>
<dbReference type="NCBIfam" id="NF002647">
    <property type="entry name" value="PRK02318.1-3"/>
    <property type="match status" value="1"/>
</dbReference>
<dbReference type="InterPro" id="IPR023028">
    <property type="entry name" value="Mannitol_1_phos_5_DH"/>
</dbReference>
<reference evidence="10 11" key="1">
    <citation type="submission" date="2023-07" db="EMBL/GenBank/DDBJ databases">
        <title>Genomic Encyclopedia of Type Strains, Phase IV (KMG-IV): sequencing the most valuable type-strain genomes for metagenomic binning, comparative biology and taxonomic classification.</title>
        <authorList>
            <person name="Goeker M."/>
        </authorList>
    </citation>
    <scope>NUCLEOTIDE SEQUENCE [LARGE SCALE GENOMIC DNA]</scope>
    <source>
        <strain evidence="10 11">DSM 16980</strain>
    </source>
</reference>
<dbReference type="InterPro" id="IPR013131">
    <property type="entry name" value="Mannitol_DH_N"/>
</dbReference>
<proteinExistence type="inferred from homology"/>
<evidence type="ECO:0000313" key="10">
    <source>
        <dbReference type="EMBL" id="MDQ0203887.1"/>
    </source>
</evidence>
<comment type="catalytic activity">
    <reaction evidence="6 7">
        <text>D-mannitol 1-phosphate + NAD(+) = beta-D-fructose 6-phosphate + NADH + H(+)</text>
        <dbReference type="Rhea" id="RHEA:19661"/>
        <dbReference type="ChEBI" id="CHEBI:15378"/>
        <dbReference type="ChEBI" id="CHEBI:57540"/>
        <dbReference type="ChEBI" id="CHEBI:57634"/>
        <dbReference type="ChEBI" id="CHEBI:57945"/>
        <dbReference type="ChEBI" id="CHEBI:61381"/>
        <dbReference type="EC" id="1.1.1.17"/>
    </reaction>
</comment>
<dbReference type="Gene3D" id="1.10.1040.10">
    <property type="entry name" value="N-(1-d-carboxylethyl)-l-norvaline Dehydrogenase, domain 2"/>
    <property type="match status" value="1"/>
</dbReference>
<dbReference type="Proteomes" id="UP001239167">
    <property type="component" value="Unassembled WGS sequence"/>
</dbReference>
<protein>
    <recommendedName>
        <fullName evidence="3 7">Mannitol-1-phosphate 5-dehydrogenase</fullName>
        <ecNumber evidence="2 7">1.1.1.17</ecNumber>
    </recommendedName>
</protein>
<dbReference type="InterPro" id="IPR013118">
    <property type="entry name" value="Mannitol_DH_C"/>
</dbReference>
<evidence type="ECO:0000313" key="11">
    <source>
        <dbReference type="Proteomes" id="UP001239167"/>
    </source>
</evidence>
<dbReference type="GO" id="GO:0008926">
    <property type="term" value="F:mannitol-1-phosphate 5-dehydrogenase activity"/>
    <property type="evidence" value="ECO:0007669"/>
    <property type="project" value="UniProtKB-EC"/>
</dbReference>
<dbReference type="Gene3D" id="3.40.50.720">
    <property type="entry name" value="NAD(P)-binding Rossmann-like Domain"/>
    <property type="match status" value="1"/>
</dbReference>
<keyword evidence="11" id="KW-1185">Reference proteome</keyword>
<sequence length="381" mass="42047">MLALHFGAGNIGRGFIGQLLSASNYEVCFIDVNQSVIDDINSLKQYHIEIVGDVPERILIQNISALNSSDTEAITDNLLHADIITTALGPTALKFIAPVISAGLSKRISQDCPPINIIACENMQGASSILRELVCDHLSSKDLQQLSKYAGFPDAAVDRIVPLQKNSEKLLVQTERFFEWDVDETGIAGNKPPVNGITYVKNLQAYIERKLFAVNATHAAIAYLGYIQNINYINQAINNDNISSIVKCLLKEAGFLLNKKYDFSINEFNAYSQRILQRFSSKYIADDVTRVGRSPIRKLGVNDRLIAPAIQLADLGIISDGYSAAIAAAFCFDYKNDTEAVALQVHIKKNGLASALFHYSRINPQTELGKVILHKYNLLQK</sequence>
<accession>A0ABT9Y7S2</accession>
<feature type="binding site" evidence="7">
    <location>
        <begin position="3"/>
        <end position="14"/>
    </location>
    <ligand>
        <name>NAD(+)</name>
        <dbReference type="ChEBI" id="CHEBI:57540"/>
    </ligand>
</feature>
<dbReference type="HAMAP" id="MF_00196">
    <property type="entry name" value="Mannitol_dehydrog"/>
    <property type="match status" value="1"/>
</dbReference>
<dbReference type="Pfam" id="PF08125">
    <property type="entry name" value="Mannitol_dh_C"/>
    <property type="match status" value="1"/>
</dbReference>
<dbReference type="PRINTS" id="PR00084">
    <property type="entry name" value="MTLDHDRGNASE"/>
</dbReference>
<evidence type="ECO:0000259" key="8">
    <source>
        <dbReference type="Pfam" id="PF01232"/>
    </source>
</evidence>
<evidence type="ECO:0000256" key="6">
    <source>
        <dbReference type="ARBA" id="ARBA00048615"/>
    </source>
</evidence>
<keyword evidence="5 7" id="KW-0520">NAD</keyword>
<dbReference type="InterPro" id="IPR036291">
    <property type="entry name" value="NAD(P)-bd_dom_sf"/>
</dbReference>
<evidence type="ECO:0000256" key="3">
    <source>
        <dbReference type="ARBA" id="ARBA00016219"/>
    </source>
</evidence>
<keyword evidence="4 7" id="KW-0560">Oxidoreductase</keyword>
<dbReference type="SUPFAM" id="SSF51735">
    <property type="entry name" value="NAD(P)-binding Rossmann-fold domains"/>
    <property type="match status" value="1"/>
</dbReference>
<dbReference type="RefSeq" id="WP_307224034.1">
    <property type="nucleotide sequence ID" value="NZ_CP116940.1"/>
</dbReference>
<dbReference type="PANTHER" id="PTHR30524">
    <property type="entry name" value="MANNITOL-1-PHOSPHATE 5-DEHYDROGENASE"/>
    <property type="match status" value="1"/>
</dbReference>
<feature type="domain" description="Mannitol dehydrogenase N-terminal" evidence="8">
    <location>
        <begin position="3"/>
        <end position="195"/>
    </location>
</feature>
<evidence type="ECO:0000256" key="7">
    <source>
        <dbReference type="HAMAP-Rule" id="MF_00196"/>
    </source>
</evidence>
<gene>
    <name evidence="7" type="primary">mtlD</name>
    <name evidence="10" type="ORF">J2S01_001606</name>
</gene>
<name>A0ABT9Y7S2_9FIRM</name>
<dbReference type="EC" id="1.1.1.17" evidence="2 7"/>
<dbReference type="SUPFAM" id="SSF48179">
    <property type="entry name" value="6-phosphogluconate dehydrogenase C-terminal domain-like"/>
    <property type="match status" value="1"/>
</dbReference>
<organism evidence="10 11">
    <name type="scientific">Pectinatus haikarae</name>
    <dbReference type="NCBI Taxonomy" id="349096"/>
    <lineage>
        <taxon>Bacteria</taxon>
        <taxon>Bacillati</taxon>
        <taxon>Bacillota</taxon>
        <taxon>Negativicutes</taxon>
        <taxon>Selenomonadales</taxon>
        <taxon>Selenomonadaceae</taxon>
        <taxon>Pectinatus</taxon>
    </lineage>
</organism>
<evidence type="ECO:0000259" key="9">
    <source>
        <dbReference type="Pfam" id="PF08125"/>
    </source>
</evidence>
<comment type="caution">
    <text evidence="10">The sequence shown here is derived from an EMBL/GenBank/DDBJ whole genome shotgun (WGS) entry which is preliminary data.</text>
</comment>
<comment type="similarity">
    <text evidence="1 7">Belongs to the mannitol dehydrogenase family.</text>
</comment>
<dbReference type="InterPro" id="IPR008927">
    <property type="entry name" value="6-PGluconate_DH-like_C_sf"/>
</dbReference>
<feature type="domain" description="Mannitol dehydrogenase C-terminal" evidence="9">
    <location>
        <begin position="202"/>
        <end position="346"/>
    </location>
</feature>
<dbReference type="InterPro" id="IPR000669">
    <property type="entry name" value="Mannitol_DH"/>
</dbReference>
<dbReference type="InterPro" id="IPR013328">
    <property type="entry name" value="6PGD_dom2"/>
</dbReference>
<evidence type="ECO:0000256" key="1">
    <source>
        <dbReference type="ARBA" id="ARBA00006541"/>
    </source>
</evidence>
<evidence type="ECO:0000256" key="5">
    <source>
        <dbReference type="ARBA" id="ARBA00023027"/>
    </source>
</evidence>
<evidence type="ECO:0000256" key="2">
    <source>
        <dbReference type="ARBA" id="ARBA00012939"/>
    </source>
</evidence>
<evidence type="ECO:0000256" key="4">
    <source>
        <dbReference type="ARBA" id="ARBA00023002"/>
    </source>
</evidence>
<dbReference type="NCBIfam" id="NF002652">
    <property type="entry name" value="PRK02318.2-5"/>
    <property type="match status" value="1"/>
</dbReference>
<dbReference type="PANTHER" id="PTHR30524:SF0">
    <property type="entry name" value="ALTRONATE OXIDOREDUCTASE-RELATED"/>
    <property type="match status" value="1"/>
</dbReference>
<dbReference type="EMBL" id="JAUSUE010000010">
    <property type="protein sequence ID" value="MDQ0203887.1"/>
    <property type="molecule type" value="Genomic_DNA"/>
</dbReference>